<name>W0B9K7_9GAMM</name>
<proteinExistence type="predicted"/>
<reference evidence="1 2" key="1">
    <citation type="journal article" date="2013" name="Int. J. Med. Microbiol.">
        <title>Legionella oakridgensis ATCC 33761 genome sequence and phenotypic characterization reveals its replication capacity in amoebae.</title>
        <authorList>
            <person name="Brzuszkiewicz E."/>
            <person name="Schulz T."/>
            <person name="Rydzewski K."/>
            <person name="Daniel R."/>
            <person name="Gillmaier N."/>
            <person name="Dittmann C."/>
            <person name="Holland G."/>
            <person name="Schunder E."/>
            <person name="Lautner M."/>
            <person name="Eisenreich W."/>
            <person name="Luck C."/>
            <person name="Heuner K."/>
        </authorList>
    </citation>
    <scope>NUCLEOTIDE SEQUENCE [LARGE SCALE GENOMIC DNA]</scope>
    <source>
        <strain>OR-10</strain>
        <strain evidence="2">ATCC 33761</strain>
    </source>
</reference>
<dbReference type="AlphaFoldDB" id="W0B9K7"/>
<dbReference type="EMBL" id="CP004006">
    <property type="protein sequence ID" value="AHE67228.1"/>
    <property type="molecule type" value="Genomic_DNA"/>
</dbReference>
<dbReference type="HOGENOM" id="CLU_2862281_0_0_6"/>
<protein>
    <submittedName>
        <fullName evidence="1">Uncharacterized protein</fullName>
    </submittedName>
</protein>
<gene>
    <name evidence="1" type="ORF">Loa_01681</name>
</gene>
<dbReference type="KEGG" id="lok:Loa_01681"/>
<sequence>MVHTWRLVAQHAQREQRMLRQPHHAVRPVIPAMGMDTVGTKQEFLFIVKNDTVRKVSFLYISVN</sequence>
<keyword evidence="2" id="KW-1185">Reference proteome</keyword>
<evidence type="ECO:0000313" key="1">
    <source>
        <dbReference type="EMBL" id="AHE67228.1"/>
    </source>
</evidence>
<dbReference type="PATRIC" id="fig|1268635.3.peg.1712"/>
<accession>W0B9K7</accession>
<organism evidence="1 2">
    <name type="scientific">Legionella oakridgensis ATCC 33761 = DSM 21215</name>
    <dbReference type="NCBI Taxonomy" id="1268635"/>
    <lineage>
        <taxon>Bacteria</taxon>
        <taxon>Pseudomonadati</taxon>
        <taxon>Pseudomonadota</taxon>
        <taxon>Gammaproteobacteria</taxon>
        <taxon>Legionellales</taxon>
        <taxon>Legionellaceae</taxon>
        <taxon>Legionella</taxon>
    </lineage>
</organism>
<evidence type="ECO:0000313" key="2">
    <source>
        <dbReference type="Proteomes" id="UP000018838"/>
    </source>
</evidence>
<dbReference type="Proteomes" id="UP000018838">
    <property type="component" value="Chromosome"/>
</dbReference>